<dbReference type="RefSeq" id="XP_008207892.1">
    <property type="nucleotide sequence ID" value="XM_008209670.3"/>
</dbReference>
<evidence type="ECO:0000313" key="2">
    <source>
        <dbReference type="Proteomes" id="UP000002358"/>
    </source>
</evidence>
<name>A0A7M7H4J4_NASVI</name>
<organism evidence="1 2">
    <name type="scientific">Nasonia vitripennis</name>
    <name type="common">Parasitic wasp</name>
    <dbReference type="NCBI Taxonomy" id="7425"/>
    <lineage>
        <taxon>Eukaryota</taxon>
        <taxon>Metazoa</taxon>
        <taxon>Ecdysozoa</taxon>
        <taxon>Arthropoda</taxon>
        <taxon>Hexapoda</taxon>
        <taxon>Insecta</taxon>
        <taxon>Pterygota</taxon>
        <taxon>Neoptera</taxon>
        <taxon>Endopterygota</taxon>
        <taxon>Hymenoptera</taxon>
        <taxon>Apocrita</taxon>
        <taxon>Proctotrupomorpha</taxon>
        <taxon>Chalcidoidea</taxon>
        <taxon>Pteromalidae</taxon>
        <taxon>Pteromalinae</taxon>
        <taxon>Nasonia</taxon>
    </lineage>
</organism>
<evidence type="ECO:0000313" key="1">
    <source>
        <dbReference type="EnsemblMetazoa" id="XP_008207892"/>
    </source>
</evidence>
<accession>A0A7M7H4J4</accession>
<protein>
    <submittedName>
        <fullName evidence="1">Uncharacterized protein</fullName>
    </submittedName>
</protein>
<keyword evidence="2" id="KW-1185">Reference proteome</keyword>
<dbReference type="EnsemblMetazoa" id="XM_008209670">
    <property type="protein sequence ID" value="XP_008207892"/>
    <property type="gene ID" value="LOC100680108"/>
</dbReference>
<dbReference type="InParanoid" id="A0A7M7H4J4"/>
<dbReference type="AlphaFoldDB" id="A0A7M7H4J4"/>
<sequence length="175" mass="20421">MTWPCLLDTFYMMLHFEFLTGYRSQNLKEKIKNDVPTLLAYGTLKQLIDTNEITTEKEQYISAIKLIFKYLNEEFSNLFLTIPPNTDLSEVLLSENHPTILMIESVTENDADAGVTESECQYSLFMESKLVDKFDSFLDAVVVLHASYYMFNYLWPQKVPCFFGIFTNEVHQYIS</sequence>
<proteinExistence type="predicted"/>
<dbReference type="KEGG" id="nvi:100680108"/>
<dbReference type="GeneID" id="100680108"/>
<dbReference type="Proteomes" id="UP000002358">
    <property type="component" value="Unassembled WGS sequence"/>
</dbReference>
<reference evidence="1" key="1">
    <citation type="submission" date="2021-01" db="UniProtKB">
        <authorList>
            <consortium name="EnsemblMetazoa"/>
        </authorList>
    </citation>
    <scope>IDENTIFICATION</scope>
</reference>